<evidence type="ECO:0000256" key="1">
    <source>
        <dbReference type="SAM" id="SignalP"/>
    </source>
</evidence>
<evidence type="ECO:0000313" key="2">
    <source>
        <dbReference type="EMBL" id="KUL48413.1"/>
    </source>
</evidence>
<keyword evidence="1" id="KW-0732">Signal</keyword>
<name>A0A0X3VUS9_STRVO</name>
<dbReference type="RefSeq" id="WP_059146846.1">
    <property type="nucleotide sequence ID" value="NZ_LLZJ01000377.1"/>
</dbReference>
<feature type="signal peptide" evidence="1">
    <location>
        <begin position="1"/>
        <end position="24"/>
    </location>
</feature>
<dbReference type="Gene3D" id="3.10.450.50">
    <property type="match status" value="1"/>
</dbReference>
<evidence type="ECO:0008006" key="4">
    <source>
        <dbReference type="Google" id="ProtNLM"/>
    </source>
</evidence>
<dbReference type="AlphaFoldDB" id="A0A0X3VUS9"/>
<dbReference type="Proteomes" id="UP000053413">
    <property type="component" value="Unassembled WGS sequence"/>
</dbReference>
<proteinExistence type="predicted"/>
<reference evidence="3" key="1">
    <citation type="submission" date="2015-10" db="EMBL/GenBank/DDBJ databases">
        <authorList>
            <person name="Ju K.-S."/>
            <person name="Doroghazi J.R."/>
            <person name="Metcalf W.W."/>
        </authorList>
    </citation>
    <scope>NUCLEOTIDE SEQUENCE [LARGE SCALE GENOMIC DNA]</scope>
    <source>
        <strain evidence="3">NRRL F-8817</strain>
    </source>
</reference>
<dbReference type="OrthoDB" id="3871936at2"/>
<gene>
    <name evidence="2" type="ORF">ADL28_29685</name>
</gene>
<accession>A0A0X3VUS9</accession>
<organism evidence="2 3">
    <name type="scientific">Streptomyces violaceusniger</name>
    <dbReference type="NCBI Taxonomy" id="68280"/>
    <lineage>
        <taxon>Bacteria</taxon>
        <taxon>Bacillati</taxon>
        <taxon>Actinomycetota</taxon>
        <taxon>Actinomycetes</taxon>
        <taxon>Kitasatosporales</taxon>
        <taxon>Streptomycetaceae</taxon>
        <taxon>Streptomyces</taxon>
        <taxon>Streptomyces violaceusniger group</taxon>
    </lineage>
</organism>
<comment type="caution">
    <text evidence="2">The sequence shown here is derived from an EMBL/GenBank/DDBJ whole genome shotgun (WGS) entry which is preliminary data.</text>
</comment>
<dbReference type="EMBL" id="LLZJ01000377">
    <property type="protein sequence ID" value="KUL48413.1"/>
    <property type="molecule type" value="Genomic_DNA"/>
</dbReference>
<protein>
    <recommendedName>
        <fullName evidence="4">Secreted protein</fullName>
    </recommendedName>
</protein>
<feature type="chain" id="PRO_5038925607" description="Secreted protein" evidence="1">
    <location>
        <begin position="25"/>
        <end position="166"/>
    </location>
</feature>
<sequence length="166" mass="17866">MFTTVLPTVLASALLTVTPAVPTAAHTAAATPREAGAAEDTVPADRSGAAESAFDHVANFCGAYIDARGSASERLGQELRRHYLTADLLRRLADWEDQYAADGVLRAQGAPTAWKVSYEDSAMGHTWTRVRLTWGTGEHPTYTYLSLRSDLATNLISDISATTVQR</sequence>
<evidence type="ECO:0000313" key="3">
    <source>
        <dbReference type="Proteomes" id="UP000053413"/>
    </source>
</evidence>